<keyword evidence="2" id="KW-0547">Nucleotide-binding</keyword>
<dbReference type="GO" id="GO:0004788">
    <property type="term" value="F:thiamine diphosphokinase activity"/>
    <property type="evidence" value="ECO:0007669"/>
    <property type="project" value="UniProtKB-UniRule"/>
</dbReference>
<dbReference type="InterPro" id="IPR053149">
    <property type="entry name" value="TPK"/>
</dbReference>
<evidence type="ECO:0000256" key="1">
    <source>
        <dbReference type="ARBA" id="ARBA00022679"/>
    </source>
</evidence>
<dbReference type="SMART" id="SM00983">
    <property type="entry name" value="TPK_B1_binding"/>
    <property type="match status" value="1"/>
</dbReference>
<dbReference type="PANTHER" id="PTHR41299">
    <property type="entry name" value="THIAMINE PYROPHOSPHOKINASE"/>
    <property type="match status" value="1"/>
</dbReference>
<dbReference type="Pfam" id="PF04263">
    <property type="entry name" value="TPK_catalytic"/>
    <property type="match status" value="1"/>
</dbReference>
<dbReference type="GO" id="GO:0009229">
    <property type="term" value="P:thiamine diphosphate biosynthetic process"/>
    <property type="evidence" value="ECO:0007669"/>
    <property type="project" value="InterPro"/>
</dbReference>
<dbReference type="SUPFAM" id="SSF63999">
    <property type="entry name" value="Thiamin pyrophosphokinase, catalytic domain"/>
    <property type="match status" value="1"/>
</dbReference>
<dbReference type="AlphaFoldDB" id="A0A2R8B2I0"/>
<proteinExistence type="predicted"/>
<gene>
    <name evidence="7" type="ORF">DEA8626_00261</name>
</gene>
<dbReference type="EC" id="2.7.6.2" evidence="5"/>
<dbReference type="InterPro" id="IPR007373">
    <property type="entry name" value="Thiamin_PyroPKinase_B1-bd"/>
</dbReference>
<evidence type="ECO:0000313" key="7">
    <source>
        <dbReference type="EMBL" id="SPH16750.1"/>
    </source>
</evidence>
<dbReference type="Gene3D" id="3.40.50.10240">
    <property type="entry name" value="Thiamin pyrophosphokinase, catalytic domain"/>
    <property type="match status" value="1"/>
</dbReference>
<dbReference type="InterPro" id="IPR036371">
    <property type="entry name" value="TPK_B1-bd_sf"/>
</dbReference>
<name>A0A2R8B2I0_9RHOB</name>
<evidence type="ECO:0000256" key="5">
    <source>
        <dbReference type="NCBIfam" id="TIGR01378"/>
    </source>
</evidence>
<keyword evidence="8" id="KW-1185">Reference proteome</keyword>
<dbReference type="PANTHER" id="PTHR41299:SF1">
    <property type="entry name" value="THIAMINE PYROPHOSPHOKINASE"/>
    <property type="match status" value="1"/>
</dbReference>
<accession>A0A2R8B2I0</accession>
<dbReference type="GO" id="GO:0005524">
    <property type="term" value="F:ATP binding"/>
    <property type="evidence" value="ECO:0007669"/>
    <property type="project" value="UniProtKB-KW"/>
</dbReference>
<evidence type="ECO:0000313" key="8">
    <source>
        <dbReference type="Proteomes" id="UP000244924"/>
    </source>
</evidence>
<dbReference type="GO" id="GO:0030975">
    <property type="term" value="F:thiamine binding"/>
    <property type="evidence" value="ECO:0007669"/>
    <property type="project" value="InterPro"/>
</dbReference>
<dbReference type="Proteomes" id="UP000244924">
    <property type="component" value="Unassembled WGS sequence"/>
</dbReference>
<dbReference type="CDD" id="cd07995">
    <property type="entry name" value="TPK"/>
    <property type="match status" value="1"/>
</dbReference>
<dbReference type="OrthoDB" id="7057856at2"/>
<dbReference type="RefSeq" id="WP_108851264.1">
    <property type="nucleotide sequence ID" value="NZ_OMOQ01000001.1"/>
</dbReference>
<evidence type="ECO:0000256" key="3">
    <source>
        <dbReference type="ARBA" id="ARBA00022777"/>
    </source>
</evidence>
<keyword evidence="4" id="KW-0067">ATP-binding</keyword>
<feature type="domain" description="Thiamin pyrophosphokinase thiamin-binding" evidence="6">
    <location>
        <begin position="130"/>
        <end position="202"/>
    </location>
</feature>
<dbReference type="Pfam" id="PF04265">
    <property type="entry name" value="TPK_B1_binding"/>
    <property type="match status" value="1"/>
</dbReference>
<dbReference type="InterPro" id="IPR006282">
    <property type="entry name" value="Thi_PPkinase"/>
</dbReference>
<dbReference type="GO" id="GO:0016301">
    <property type="term" value="F:kinase activity"/>
    <property type="evidence" value="ECO:0007669"/>
    <property type="project" value="UniProtKB-KW"/>
</dbReference>
<organism evidence="7 8">
    <name type="scientific">Albidovulum aquaemixtae</name>
    <dbReference type="NCBI Taxonomy" id="1542388"/>
    <lineage>
        <taxon>Bacteria</taxon>
        <taxon>Pseudomonadati</taxon>
        <taxon>Pseudomonadota</taxon>
        <taxon>Alphaproteobacteria</taxon>
        <taxon>Rhodobacterales</taxon>
        <taxon>Paracoccaceae</taxon>
        <taxon>Albidovulum</taxon>
    </lineage>
</organism>
<dbReference type="InterPro" id="IPR036759">
    <property type="entry name" value="TPK_catalytic_sf"/>
</dbReference>
<protein>
    <recommendedName>
        <fullName evidence="5">Thiamine diphosphokinase</fullName>
        <ecNumber evidence="5">2.7.6.2</ecNumber>
    </recommendedName>
</protein>
<dbReference type="SUPFAM" id="SSF63862">
    <property type="entry name" value="Thiamin pyrophosphokinase, substrate-binding domain"/>
    <property type="match status" value="1"/>
</dbReference>
<keyword evidence="1" id="KW-0808">Transferase</keyword>
<dbReference type="GO" id="GO:0006772">
    <property type="term" value="P:thiamine metabolic process"/>
    <property type="evidence" value="ECO:0007669"/>
    <property type="project" value="UniProtKB-UniRule"/>
</dbReference>
<dbReference type="InterPro" id="IPR007371">
    <property type="entry name" value="TPK_catalytic"/>
</dbReference>
<dbReference type="NCBIfam" id="TIGR01378">
    <property type="entry name" value="thi_PPkinase"/>
    <property type="match status" value="1"/>
</dbReference>
<evidence type="ECO:0000259" key="6">
    <source>
        <dbReference type="SMART" id="SM00983"/>
    </source>
</evidence>
<evidence type="ECO:0000256" key="4">
    <source>
        <dbReference type="ARBA" id="ARBA00022840"/>
    </source>
</evidence>
<sequence>MKKVIVHSKLPVTLIGAGAFSQEFVKEALRHAPCLVAADGGVNVAVAMGLVPEAVIGDLDSASEAALSAVPKDQIWPVKEQDTTDFEKCLARIKAPVILAVGFAGSRLDHLLAVFAALARYPGCNCVVIGDEDVIFLAPRVLSLDLPAGTRVSLFPLGPVTGRSEGLEWPIAGIEFAPDGRIGTSNRVTGPVTLSFDAEKMLVLLPRDCLVAAIEALVPAD</sequence>
<dbReference type="EMBL" id="OMOQ01000001">
    <property type="protein sequence ID" value="SPH16750.1"/>
    <property type="molecule type" value="Genomic_DNA"/>
</dbReference>
<reference evidence="7 8" key="1">
    <citation type="submission" date="2018-03" db="EMBL/GenBank/DDBJ databases">
        <authorList>
            <person name="Keele B.F."/>
        </authorList>
    </citation>
    <scope>NUCLEOTIDE SEQUENCE [LARGE SCALE GENOMIC DNA]</scope>
    <source>
        <strain evidence="7 8">CECT 8626</strain>
    </source>
</reference>
<keyword evidence="3" id="KW-0418">Kinase</keyword>
<evidence type="ECO:0000256" key="2">
    <source>
        <dbReference type="ARBA" id="ARBA00022741"/>
    </source>
</evidence>